<dbReference type="PANTHER" id="PTHR43281:SF6">
    <property type="entry name" value="HETERODIMERIC GERANYLGERANYL PYROPHOSPHATE SYNTHASE SMALL SUBUNIT, CHLOROPLASTIC-LIKE"/>
    <property type="match status" value="1"/>
</dbReference>
<comment type="similarity">
    <text evidence="2 5">Belongs to the FPP/GGPP synthase family.</text>
</comment>
<protein>
    <submittedName>
        <fullName evidence="6">Heterodimeric geranylgeranyl pyrophosphate synthase small subunit, chloroplastic-like</fullName>
    </submittedName>
</protein>
<reference evidence="6 7" key="1">
    <citation type="submission" date="2019-12" db="EMBL/GenBank/DDBJ databases">
        <authorList>
            <person name="Alioto T."/>
            <person name="Alioto T."/>
            <person name="Gomez Garrido J."/>
        </authorList>
    </citation>
    <scope>NUCLEOTIDE SEQUENCE [LARGE SCALE GENOMIC DNA]</scope>
</reference>
<comment type="cofactor">
    <cofactor evidence="1">
        <name>Mg(2+)</name>
        <dbReference type="ChEBI" id="CHEBI:18420"/>
    </cofactor>
</comment>
<dbReference type="SUPFAM" id="SSF48576">
    <property type="entry name" value="Terpenoid synthases"/>
    <property type="match status" value="1"/>
</dbReference>
<keyword evidence="3" id="KW-0479">Metal-binding</keyword>
<dbReference type="GO" id="GO:0004659">
    <property type="term" value="F:prenyltransferase activity"/>
    <property type="evidence" value="ECO:0007669"/>
    <property type="project" value="InterPro"/>
</dbReference>
<proteinExistence type="inferred from homology"/>
<evidence type="ECO:0000256" key="2">
    <source>
        <dbReference type="ARBA" id="ARBA00006706"/>
    </source>
</evidence>
<keyword evidence="7" id="KW-1185">Reference proteome</keyword>
<dbReference type="InterPro" id="IPR000092">
    <property type="entry name" value="Polyprenyl_synt"/>
</dbReference>
<dbReference type="GO" id="GO:0008299">
    <property type="term" value="P:isoprenoid biosynthetic process"/>
    <property type="evidence" value="ECO:0007669"/>
    <property type="project" value="InterPro"/>
</dbReference>
<gene>
    <name evidence="6" type="ORF">OLEA9_A031081</name>
</gene>
<accession>A0A8S0THE5</accession>
<dbReference type="Gene3D" id="1.10.600.10">
    <property type="entry name" value="Farnesyl Diphosphate Synthase"/>
    <property type="match status" value="1"/>
</dbReference>
<evidence type="ECO:0000256" key="3">
    <source>
        <dbReference type="ARBA" id="ARBA00022723"/>
    </source>
</evidence>
<evidence type="ECO:0000313" key="7">
    <source>
        <dbReference type="Proteomes" id="UP000594638"/>
    </source>
</evidence>
<organism evidence="6 7">
    <name type="scientific">Olea europaea subsp. europaea</name>
    <dbReference type="NCBI Taxonomy" id="158383"/>
    <lineage>
        <taxon>Eukaryota</taxon>
        <taxon>Viridiplantae</taxon>
        <taxon>Streptophyta</taxon>
        <taxon>Embryophyta</taxon>
        <taxon>Tracheophyta</taxon>
        <taxon>Spermatophyta</taxon>
        <taxon>Magnoliopsida</taxon>
        <taxon>eudicotyledons</taxon>
        <taxon>Gunneridae</taxon>
        <taxon>Pentapetalae</taxon>
        <taxon>asterids</taxon>
        <taxon>lamiids</taxon>
        <taxon>Lamiales</taxon>
        <taxon>Oleaceae</taxon>
        <taxon>Oleeae</taxon>
        <taxon>Olea</taxon>
    </lineage>
</organism>
<dbReference type="Proteomes" id="UP000594638">
    <property type="component" value="Unassembled WGS sequence"/>
</dbReference>
<dbReference type="CDD" id="cd00385">
    <property type="entry name" value="Isoprenoid_Biosyn_C1"/>
    <property type="match status" value="1"/>
</dbReference>
<dbReference type="GO" id="GO:0046872">
    <property type="term" value="F:metal ion binding"/>
    <property type="evidence" value="ECO:0007669"/>
    <property type="project" value="UniProtKB-KW"/>
</dbReference>
<dbReference type="AlphaFoldDB" id="A0A8S0THE5"/>
<dbReference type="PANTHER" id="PTHR43281">
    <property type="entry name" value="FARNESYL DIPHOSPHATE SYNTHASE"/>
    <property type="match status" value="1"/>
</dbReference>
<dbReference type="Gramene" id="OE9A031081T1">
    <property type="protein sequence ID" value="OE9A031081C1"/>
    <property type="gene ID" value="OE9A031081"/>
</dbReference>
<sequence>MATGLSQFKAKTSLLPHTRRWRPAVHRAAVVSMDQNQTYWATIEADIEAYLKKAIPIRPPVTVFEPMHYLTFAAPRTTAPALCIAACELMGGERGQAMAAASAVHLMHAAYYAHEHLPIKDRPSNKPKIQHKFEPSIELLTGDGMVPFGLELLSRSMDLAQNHNPDKILQVIIEITRLTGSQGMVDGFYRELELNGSNIEYVCKKKEGELHACGAACGAILGGGAEDEIEKLRQYGLYVGMIQGLQNGVGKDNKGMEEKIEKFKILALKELESLKGKKIGLISSIVEPSLLVV</sequence>
<evidence type="ECO:0000313" key="6">
    <source>
        <dbReference type="EMBL" id="CAA3004998.1"/>
    </source>
</evidence>
<dbReference type="InterPro" id="IPR008949">
    <property type="entry name" value="Isoprenoid_synthase_dom_sf"/>
</dbReference>
<keyword evidence="5" id="KW-0808">Transferase</keyword>
<evidence type="ECO:0000256" key="4">
    <source>
        <dbReference type="ARBA" id="ARBA00022842"/>
    </source>
</evidence>
<dbReference type="OrthoDB" id="1923994at2759"/>
<dbReference type="Pfam" id="PF00348">
    <property type="entry name" value="polyprenyl_synt"/>
    <property type="match status" value="1"/>
</dbReference>
<evidence type="ECO:0000256" key="1">
    <source>
        <dbReference type="ARBA" id="ARBA00001946"/>
    </source>
</evidence>
<dbReference type="EMBL" id="CACTIH010007242">
    <property type="protein sequence ID" value="CAA3004998.1"/>
    <property type="molecule type" value="Genomic_DNA"/>
</dbReference>
<comment type="caution">
    <text evidence="6">The sequence shown here is derived from an EMBL/GenBank/DDBJ whole genome shotgun (WGS) entry which is preliminary data.</text>
</comment>
<evidence type="ECO:0000256" key="5">
    <source>
        <dbReference type="RuleBase" id="RU004466"/>
    </source>
</evidence>
<keyword evidence="4" id="KW-0460">Magnesium</keyword>
<name>A0A8S0THE5_OLEEU</name>